<dbReference type="PANTHER" id="PTHR12658:SF0">
    <property type="entry name" value="TUBULIN-SPECIFIC CHAPERONE D"/>
    <property type="match status" value="1"/>
</dbReference>
<dbReference type="GO" id="GO:0048487">
    <property type="term" value="F:beta-tubulin binding"/>
    <property type="evidence" value="ECO:0007669"/>
    <property type="project" value="InterPro"/>
</dbReference>
<keyword evidence="1" id="KW-0143">Chaperone</keyword>
<evidence type="ECO:0000256" key="1">
    <source>
        <dbReference type="ARBA" id="ARBA00023186"/>
    </source>
</evidence>
<protein>
    <submittedName>
        <fullName evidence="5">Tubulin-specific chaperone D</fullName>
    </submittedName>
</protein>
<dbReference type="GO" id="GO:0007023">
    <property type="term" value="P:post-chaperonin tubulin folding pathway"/>
    <property type="evidence" value="ECO:0007669"/>
    <property type="project" value="InterPro"/>
</dbReference>
<dbReference type="Pfam" id="PF12612">
    <property type="entry name" value="TFCD_C"/>
    <property type="match status" value="1"/>
</dbReference>
<dbReference type="InterPro" id="IPR021133">
    <property type="entry name" value="HEAT_type_2"/>
</dbReference>
<dbReference type="PROSITE" id="PS50077">
    <property type="entry name" value="HEAT_REPEAT"/>
    <property type="match status" value="1"/>
</dbReference>
<dbReference type="InterPro" id="IPR058033">
    <property type="entry name" value="ARM_TBCD_2nd"/>
</dbReference>
<dbReference type="PANTHER" id="PTHR12658">
    <property type="entry name" value="BETA-TUBULIN COFACTOR D"/>
    <property type="match status" value="1"/>
</dbReference>
<reference evidence="5 6" key="1">
    <citation type="submission" date="2018-05" db="EMBL/GenBank/DDBJ databases">
        <title>Genome sequencing and assembly of the regulated plant pathogen Lachnellula willkommii and related sister species for the development of diagnostic species identification markers.</title>
        <authorList>
            <person name="Giroux E."/>
            <person name="Bilodeau G."/>
        </authorList>
    </citation>
    <scope>NUCLEOTIDE SEQUENCE [LARGE SCALE GENOMIC DNA]</scope>
    <source>
        <strain evidence="5 6">CBS 268.59</strain>
    </source>
</reference>
<feature type="repeat" description="HEAT" evidence="2">
    <location>
        <begin position="345"/>
        <end position="382"/>
    </location>
</feature>
<dbReference type="Gene3D" id="1.25.10.10">
    <property type="entry name" value="Leucine-rich Repeat Variant"/>
    <property type="match status" value="1"/>
</dbReference>
<keyword evidence="6" id="KW-1185">Reference proteome</keyword>
<feature type="domain" description="Tubulin-folding cofactor D ARM repeats" evidence="4">
    <location>
        <begin position="341"/>
        <end position="487"/>
    </location>
</feature>
<evidence type="ECO:0000313" key="6">
    <source>
        <dbReference type="Proteomes" id="UP000469558"/>
    </source>
</evidence>
<dbReference type="GO" id="GO:0005096">
    <property type="term" value="F:GTPase activator activity"/>
    <property type="evidence" value="ECO:0007669"/>
    <property type="project" value="InterPro"/>
</dbReference>
<accession>A0A8T9CIU3</accession>
<dbReference type="Proteomes" id="UP000469558">
    <property type="component" value="Unassembled WGS sequence"/>
</dbReference>
<sequence length="1215" mass="133254">MDAAADDADIKLQGASADLIGDLERSLKPFLWKTTKTKTKIRRRVRARETERLVALLEPFQEDPQLLDPHLKTLVPILADAFLAFLLSPPPKFEHSVDSTLLVPLSQSICRLLYTFCKVRGEKVIVQFLSTETRYLELLLSAIETGRTAGESWSWEERYITLLWLSQLLLAPFDLASISSADTVDTTQTVIPGLKWPANVPAVAMRVIPLAVRFLSSSSKERDAAKILLVRITMRRDMQELGILESLVNWAIFQLQPSDIVQQSYHYIGILSFISGVLVSSIGTTVMRRFLPSIFQLTQDISEAGNDAFKTIHDSAIGRKAIIKVLRSLAVLNLPTGDEDMLNLIIQSLLDYLADSATPVRLAASKALSMITLKVDPEMASQVVDAVVSYLADGLKWVHDPVNDKGFQLSNTNPLHWHGLILTLSHLLYRHSVPFSSLNDVLSYLTIGLSFEQRSTSGSSVGSNVRDASCFGIWALARRYSTAELSSVEINPVVLSGNLQIGSNVSVLQQLATQLVVSGCLDPAGNIRRGASAALQELIGRHPDTIEEGIRIVQVVDYHSVALRTRAIQETAPEAARLSRQYYEGLKLALLGWRGVHDNDVSVRRAVAVGLRGLIATRQTLIGGSNGWSDVLHDNIHDLPARFSLLPANSVGPAHGLVLCIASLVDMLKNDLNFMQLKSSVDADKSGSHGASGLRRLVHCLMLGETAPGSPFSSIFTSPDATFGNSQRSAPLLAEAKGRLIIAMCPVFRADIAFRWFWSRYGGESKSNIPNAADLEGVDKMVAALLDVPPLDTDSSLPSILIYLDVLEGLYADTPTDLTHEPQHELCLPEKKMRRVMQTIISETIALEADDHSMEVVAEAAVDLLLLMDGKQRSSTIQNWIQKAGGEGHEGHGKSYLRALFKAYPIGVTCQTQIFEVIQARWTEAQELHDTSTSKTILSSLAKSVTCLKGHPHSFTSIVEEGLDDYTIDSSRGDIGSLVRIEAAKAAAALWKVVPFNDTEELFGKILRVAVEKLDKVRAEGRNAIAAALTNPTPVASPSPEYFTFFLDLCATRTSTHKPPPWTINLFEGYVTSVHAGSEDVVRASRTALVDFCQNGNDEIVCDTVYNAMAKSLASSNDRVLVAALETMGFLFDMGIAQRTKLDLRALFILTQRAHYKTQNTKKIEAAVKLYGAMAGVYEPVGKKLEMMLRHTYPVVRMLVQEELFVVKGTSGGIS</sequence>
<dbReference type="Pfam" id="PF25767">
    <property type="entry name" value="ARM_TBCD_2nd"/>
    <property type="match status" value="1"/>
</dbReference>
<evidence type="ECO:0000313" key="5">
    <source>
        <dbReference type="EMBL" id="TVY83990.1"/>
    </source>
</evidence>
<dbReference type="OrthoDB" id="10253476at2759"/>
<dbReference type="InterPro" id="IPR016024">
    <property type="entry name" value="ARM-type_fold"/>
</dbReference>
<dbReference type="EMBL" id="QGMK01000131">
    <property type="protein sequence ID" value="TVY83990.1"/>
    <property type="molecule type" value="Genomic_DNA"/>
</dbReference>
<evidence type="ECO:0000259" key="4">
    <source>
        <dbReference type="Pfam" id="PF25767"/>
    </source>
</evidence>
<dbReference type="AlphaFoldDB" id="A0A8T9CIU3"/>
<gene>
    <name evidence="5" type="primary">TBCD</name>
    <name evidence="5" type="ORF">LSUE1_G004711</name>
</gene>
<feature type="domain" description="Tubulin-folding cofactor D C-terminal" evidence="3">
    <location>
        <begin position="1001"/>
        <end position="1163"/>
    </location>
</feature>
<proteinExistence type="predicted"/>
<dbReference type="GO" id="GO:0000226">
    <property type="term" value="P:microtubule cytoskeleton organization"/>
    <property type="evidence" value="ECO:0007669"/>
    <property type="project" value="TreeGrafter"/>
</dbReference>
<dbReference type="InterPro" id="IPR033162">
    <property type="entry name" value="TBCD"/>
</dbReference>
<organism evidence="5 6">
    <name type="scientific">Lachnellula suecica</name>
    <dbReference type="NCBI Taxonomy" id="602035"/>
    <lineage>
        <taxon>Eukaryota</taxon>
        <taxon>Fungi</taxon>
        <taxon>Dikarya</taxon>
        <taxon>Ascomycota</taxon>
        <taxon>Pezizomycotina</taxon>
        <taxon>Leotiomycetes</taxon>
        <taxon>Helotiales</taxon>
        <taxon>Lachnaceae</taxon>
        <taxon>Lachnellula</taxon>
    </lineage>
</organism>
<name>A0A8T9CIU3_9HELO</name>
<evidence type="ECO:0000259" key="3">
    <source>
        <dbReference type="Pfam" id="PF12612"/>
    </source>
</evidence>
<comment type="caution">
    <text evidence="5">The sequence shown here is derived from an EMBL/GenBank/DDBJ whole genome shotgun (WGS) entry which is preliminary data.</text>
</comment>
<dbReference type="GO" id="GO:0007021">
    <property type="term" value="P:tubulin complex assembly"/>
    <property type="evidence" value="ECO:0007669"/>
    <property type="project" value="InterPro"/>
</dbReference>
<dbReference type="SUPFAM" id="SSF48371">
    <property type="entry name" value="ARM repeat"/>
    <property type="match status" value="2"/>
</dbReference>
<evidence type="ECO:0000256" key="2">
    <source>
        <dbReference type="PROSITE-ProRule" id="PRU00103"/>
    </source>
</evidence>
<dbReference type="Pfam" id="PF23579">
    <property type="entry name" value="ARM_TBCD"/>
    <property type="match status" value="1"/>
</dbReference>
<dbReference type="InterPro" id="IPR011989">
    <property type="entry name" value="ARM-like"/>
</dbReference>
<dbReference type="InterPro" id="IPR022577">
    <property type="entry name" value="TBCD_C"/>
</dbReference>